<feature type="transmembrane region" description="Helical" evidence="13">
    <location>
        <begin position="412"/>
        <end position="431"/>
    </location>
</feature>
<feature type="transmembrane region" description="Helical" evidence="13">
    <location>
        <begin position="302"/>
        <end position="327"/>
    </location>
</feature>
<keyword evidence="7 13" id="KW-1133">Transmembrane helix</keyword>
<keyword evidence="8" id="KW-0915">Sodium</keyword>
<evidence type="ECO:0000256" key="12">
    <source>
        <dbReference type="RuleBase" id="RU362091"/>
    </source>
</evidence>
<evidence type="ECO:0000256" key="11">
    <source>
        <dbReference type="ARBA" id="ARBA00023201"/>
    </source>
</evidence>
<evidence type="ECO:0000256" key="6">
    <source>
        <dbReference type="ARBA" id="ARBA00022847"/>
    </source>
</evidence>
<dbReference type="InterPro" id="IPR018212">
    <property type="entry name" value="Na/solute_symporter_CS"/>
</dbReference>
<feature type="transmembrane region" description="Helical" evidence="13">
    <location>
        <begin position="79"/>
        <end position="102"/>
    </location>
</feature>
<dbReference type="Gene3D" id="1.20.1730.10">
    <property type="entry name" value="Sodium/glucose cotransporter"/>
    <property type="match status" value="1"/>
</dbReference>
<evidence type="ECO:0000256" key="13">
    <source>
        <dbReference type="SAM" id="Phobius"/>
    </source>
</evidence>
<name>A0ABY0YPI5_9PSED</name>
<feature type="signal peptide" evidence="14">
    <location>
        <begin position="1"/>
        <end position="23"/>
    </location>
</feature>
<comment type="subcellular location">
    <subcellularLocation>
        <location evidence="1">Cell membrane</location>
        <topology evidence="1">Multi-pass membrane protein</topology>
    </subcellularLocation>
</comment>
<evidence type="ECO:0000256" key="7">
    <source>
        <dbReference type="ARBA" id="ARBA00022989"/>
    </source>
</evidence>
<dbReference type="InterPro" id="IPR038377">
    <property type="entry name" value="Na/Glc_symporter_sf"/>
</dbReference>
<feature type="transmembrane region" description="Helical" evidence="13">
    <location>
        <begin position="217"/>
        <end position="236"/>
    </location>
</feature>
<keyword evidence="5 13" id="KW-0812">Transmembrane</keyword>
<organism evidence="15 16">
    <name type="scientific">Pseudomonas mohnii</name>
    <dbReference type="NCBI Taxonomy" id="395600"/>
    <lineage>
        <taxon>Bacteria</taxon>
        <taxon>Pseudomonadati</taxon>
        <taxon>Pseudomonadota</taxon>
        <taxon>Gammaproteobacteria</taxon>
        <taxon>Pseudomonadales</taxon>
        <taxon>Pseudomonadaceae</taxon>
        <taxon>Pseudomonas</taxon>
    </lineage>
</organism>
<keyword evidence="6" id="KW-0769">Symport</keyword>
<dbReference type="PROSITE" id="PS50283">
    <property type="entry name" value="NA_SOLUT_SYMP_3"/>
    <property type="match status" value="1"/>
</dbReference>
<dbReference type="InterPro" id="IPR001734">
    <property type="entry name" value="Na/solute_symporter"/>
</dbReference>
<accession>A0ABY0YPI5</accession>
<dbReference type="Pfam" id="PF00474">
    <property type="entry name" value="SSF"/>
    <property type="match status" value="1"/>
</dbReference>
<keyword evidence="14" id="KW-0732">Signal</keyword>
<dbReference type="NCBIfam" id="NF009135">
    <property type="entry name" value="PRK12488.1"/>
    <property type="match status" value="1"/>
</dbReference>
<feature type="transmembrane region" description="Helical" evidence="13">
    <location>
        <begin position="437"/>
        <end position="461"/>
    </location>
</feature>
<dbReference type="PANTHER" id="PTHR48086:SF6">
    <property type="entry name" value="CATION_ACETATE SYMPORTER ACTP"/>
    <property type="match status" value="1"/>
</dbReference>
<evidence type="ECO:0000256" key="10">
    <source>
        <dbReference type="ARBA" id="ARBA00023136"/>
    </source>
</evidence>
<keyword evidence="11" id="KW-0739">Sodium transport</keyword>
<proteinExistence type="inferred from homology"/>
<dbReference type="InterPro" id="IPR050277">
    <property type="entry name" value="Sodium:Solute_Symporter"/>
</dbReference>
<dbReference type="NCBIfam" id="TIGR00813">
    <property type="entry name" value="sss"/>
    <property type="match status" value="1"/>
</dbReference>
<keyword evidence="16" id="KW-1185">Reference proteome</keyword>
<evidence type="ECO:0000256" key="4">
    <source>
        <dbReference type="ARBA" id="ARBA00022475"/>
    </source>
</evidence>
<feature type="transmembrane region" description="Helical" evidence="13">
    <location>
        <begin position="269"/>
        <end position="290"/>
    </location>
</feature>
<evidence type="ECO:0000256" key="5">
    <source>
        <dbReference type="ARBA" id="ARBA00022692"/>
    </source>
</evidence>
<comment type="caution">
    <text evidence="15">The sequence shown here is derived from an EMBL/GenBank/DDBJ whole genome shotgun (WGS) entry which is preliminary data.</text>
</comment>
<evidence type="ECO:0000256" key="14">
    <source>
        <dbReference type="SAM" id="SignalP"/>
    </source>
</evidence>
<dbReference type="PROSITE" id="PS00456">
    <property type="entry name" value="NA_SOLUT_SYMP_1"/>
    <property type="match status" value="1"/>
</dbReference>
<evidence type="ECO:0000313" key="16">
    <source>
        <dbReference type="Proteomes" id="UP000199665"/>
    </source>
</evidence>
<feature type="transmembrane region" description="Helical" evidence="13">
    <location>
        <begin position="185"/>
        <end position="210"/>
    </location>
</feature>
<keyword evidence="9" id="KW-0406">Ion transport</keyword>
<keyword evidence="4" id="KW-1003">Cell membrane</keyword>
<keyword evidence="3" id="KW-0813">Transport</keyword>
<sequence length="557" mass="58901">MMTLFNKLILGTLGLLPASVVLAAPALGAVEKQPLNLNAIGMFFVFVLGTLAITWWAARQTQSTSDFYTAGGGISGFQNGLAIAGDYMSAATLLGLSSLVFAKGYDGFIYTIGFFVGWPIITFLMAERLRNLGRYTFADIVSYRLDQNKVRIFAAFGSLTVVCCYLIVQMVGAGQLIKLLFGLDYPVAVVIVGALMLVYVIFGGMIATTWVQIIKAVLLLAGGTTLAVMAMSQFGFSYETLADKAVQAHASGWNIMGPGSMLADPINTASMSLGLVFGIAGLPHILMRFFTVPNAKEARKSVFYATGFIGFFFLVVCTLGFAAMVIIGTDPQYYVNGEVGGALIGGGNMVAMHLAKAVGGNLFFGFLAAVAFATILAVVSGLALAGASAISHDLYATVFKKGKASEKQEMRVTRMATVGLGIIAILLGILFEKMNVAFLVGLTFGIAASTNFPVLIMAMYWKGLTTKGAIIGGFAGLVCALVLVILSPAVWVTVLGHAHAIFPYDHPALFSMPLAFLVIVVVSRLDRSVRADKERDAFADQFVRAQTGLGAAAASSH</sequence>
<evidence type="ECO:0000256" key="1">
    <source>
        <dbReference type="ARBA" id="ARBA00004651"/>
    </source>
</evidence>
<dbReference type="Proteomes" id="UP000199665">
    <property type="component" value="Unassembled WGS sequence"/>
</dbReference>
<feature type="transmembrane region" description="Helical" evidence="13">
    <location>
        <begin position="108"/>
        <end position="126"/>
    </location>
</feature>
<evidence type="ECO:0000256" key="2">
    <source>
        <dbReference type="ARBA" id="ARBA00006434"/>
    </source>
</evidence>
<evidence type="ECO:0000256" key="9">
    <source>
        <dbReference type="ARBA" id="ARBA00023065"/>
    </source>
</evidence>
<protein>
    <submittedName>
        <fullName evidence="15">Cation/acetate symporter</fullName>
    </submittedName>
</protein>
<dbReference type="PANTHER" id="PTHR48086">
    <property type="entry name" value="SODIUM/PROLINE SYMPORTER-RELATED"/>
    <property type="match status" value="1"/>
</dbReference>
<feature type="transmembrane region" description="Helical" evidence="13">
    <location>
        <begin position="362"/>
        <end position="391"/>
    </location>
</feature>
<evidence type="ECO:0000256" key="8">
    <source>
        <dbReference type="ARBA" id="ARBA00023053"/>
    </source>
</evidence>
<comment type="similarity">
    <text evidence="2 12">Belongs to the sodium:solute symporter (SSF) (TC 2.A.21) family.</text>
</comment>
<dbReference type="EMBL" id="FNRV01000001">
    <property type="protein sequence ID" value="SED74175.1"/>
    <property type="molecule type" value="Genomic_DNA"/>
</dbReference>
<reference evidence="15 16" key="1">
    <citation type="submission" date="2016-10" db="EMBL/GenBank/DDBJ databases">
        <authorList>
            <person name="Varghese N."/>
            <person name="Submissions S."/>
        </authorList>
    </citation>
    <scope>NUCLEOTIDE SEQUENCE [LARGE SCALE GENOMIC DNA]</scope>
    <source>
        <strain evidence="15 16">DSM 18327</strain>
    </source>
</reference>
<gene>
    <name evidence="15" type="ORF">SAMN05216205_6109</name>
</gene>
<feature type="transmembrane region" description="Helical" evidence="13">
    <location>
        <begin position="468"/>
        <end position="494"/>
    </location>
</feature>
<evidence type="ECO:0000313" key="15">
    <source>
        <dbReference type="EMBL" id="SED74175.1"/>
    </source>
</evidence>
<feature type="transmembrane region" description="Helical" evidence="13">
    <location>
        <begin position="39"/>
        <end position="58"/>
    </location>
</feature>
<feature type="chain" id="PRO_5046170789" evidence="14">
    <location>
        <begin position="24"/>
        <end position="557"/>
    </location>
</feature>
<evidence type="ECO:0000256" key="3">
    <source>
        <dbReference type="ARBA" id="ARBA00022448"/>
    </source>
</evidence>
<feature type="transmembrane region" description="Helical" evidence="13">
    <location>
        <begin position="506"/>
        <end position="525"/>
    </location>
</feature>
<dbReference type="NCBIfam" id="NF006903">
    <property type="entry name" value="PRK09395.1"/>
    <property type="match status" value="1"/>
</dbReference>
<keyword evidence="10 13" id="KW-0472">Membrane</keyword>
<dbReference type="CDD" id="cd11480">
    <property type="entry name" value="SLC5sbd_u4"/>
    <property type="match status" value="1"/>
</dbReference>
<feature type="transmembrane region" description="Helical" evidence="13">
    <location>
        <begin position="152"/>
        <end position="173"/>
    </location>
</feature>